<proteinExistence type="predicted"/>
<reference evidence="1" key="1">
    <citation type="journal article" date="2020" name="Stud. Mycol.">
        <title>101 Dothideomycetes genomes: a test case for predicting lifestyles and emergence of pathogens.</title>
        <authorList>
            <person name="Haridas S."/>
            <person name="Albert R."/>
            <person name="Binder M."/>
            <person name="Bloem J."/>
            <person name="Labutti K."/>
            <person name="Salamov A."/>
            <person name="Andreopoulos B."/>
            <person name="Baker S."/>
            <person name="Barry K."/>
            <person name="Bills G."/>
            <person name="Bluhm B."/>
            <person name="Cannon C."/>
            <person name="Castanera R."/>
            <person name="Culley D."/>
            <person name="Daum C."/>
            <person name="Ezra D."/>
            <person name="Gonzalez J."/>
            <person name="Henrissat B."/>
            <person name="Kuo A."/>
            <person name="Liang C."/>
            <person name="Lipzen A."/>
            <person name="Lutzoni F."/>
            <person name="Magnuson J."/>
            <person name="Mondo S."/>
            <person name="Nolan M."/>
            <person name="Ohm R."/>
            <person name="Pangilinan J."/>
            <person name="Park H.-J."/>
            <person name="Ramirez L."/>
            <person name="Alfaro M."/>
            <person name="Sun H."/>
            <person name="Tritt A."/>
            <person name="Yoshinaga Y."/>
            <person name="Zwiers L.-H."/>
            <person name="Turgeon B."/>
            <person name="Goodwin S."/>
            <person name="Spatafora J."/>
            <person name="Crous P."/>
            <person name="Grigoriev I."/>
        </authorList>
    </citation>
    <scope>NUCLEOTIDE SEQUENCE</scope>
    <source>
        <strain evidence="1">CBS 113818</strain>
    </source>
</reference>
<gene>
    <name evidence="1" type="ORF">CC86DRAFT_413998</name>
</gene>
<name>A0A6A6ZDI1_9PLEO</name>
<dbReference type="EMBL" id="MU006253">
    <property type="protein sequence ID" value="KAF2818345.1"/>
    <property type="molecule type" value="Genomic_DNA"/>
</dbReference>
<protein>
    <submittedName>
        <fullName evidence="1">Uncharacterized protein</fullName>
    </submittedName>
</protein>
<dbReference type="InterPro" id="IPR052895">
    <property type="entry name" value="HetReg/Transcr_Mod"/>
</dbReference>
<sequence>MDVDKVLQAEDCKYEQSIIQEYLKRVRDVTWNKVFLQGVQPPASTGGSTSETLIGLGPPKTQEGDVIAILYGCSVPVILRPMRDASSPQGYDFIGEAYIYGKMDGEAMFQSYLEMDFILL</sequence>
<dbReference type="PANTHER" id="PTHR24148:SF64">
    <property type="entry name" value="HETEROKARYON INCOMPATIBILITY DOMAIN-CONTAINING PROTEIN"/>
    <property type="match status" value="1"/>
</dbReference>
<evidence type="ECO:0000313" key="2">
    <source>
        <dbReference type="Proteomes" id="UP000799424"/>
    </source>
</evidence>
<dbReference type="Proteomes" id="UP000799424">
    <property type="component" value="Unassembled WGS sequence"/>
</dbReference>
<organism evidence="1 2">
    <name type="scientific">Ophiobolus disseminans</name>
    <dbReference type="NCBI Taxonomy" id="1469910"/>
    <lineage>
        <taxon>Eukaryota</taxon>
        <taxon>Fungi</taxon>
        <taxon>Dikarya</taxon>
        <taxon>Ascomycota</taxon>
        <taxon>Pezizomycotina</taxon>
        <taxon>Dothideomycetes</taxon>
        <taxon>Pleosporomycetidae</taxon>
        <taxon>Pleosporales</taxon>
        <taxon>Pleosporineae</taxon>
        <taxon>Phaeosphaeriaceae</taxon>
        <taxon>Ophiobolus</taxon>
    </lineage>
</organism>
<evidence type="ECO:0000313" key="1">
    <source>
        <dbReference type="EMBL" id="KAF2818345.1"/>
    </source>
</evidence>
<keyword evidence="2" id="KW-1185">Reference proteome</keyword>
<dbReference type="Pfam" id="PF26639">
    <property type="entry name" value="Het-6_barrel"/>
    <property type="match status" value="1"/>
</dbReference>
<dbReference type="AlphaFoldDB" id="A0A6A6ZDI1"/>
<accession>A0A6A6ZDI1</accession>
<dbReference type="OrthoDB" id="2157530at2759"/>
<dbReference type="PANTHER" id="PTHR24148">
    <property type="entry name" value="ANKYRIN REPEAT DOMAIN-CONTAINING PROTEIN 39 HOMOLOG-RELATED"/>
    <property type="match status" value="1"/>
</dbReference>